<evidence type="ECO:0000313" key="1">
    <source>
        <dbReference type="EMBL" id="ORY19535.1"/>
    </source>
</evidence>
<gene>
    <name evidence="1" type="ORF">BCR34DRAFT_133577</name>
</gene>
<sequence>MTPRRSILKSGVSGVSGIQQIIPSFRTLPEQGNFKLYPGILRGYDGDPRMQEKKLFSSPHDVDRIWGRYCAWGLGWVLVSACPVVCWWSAPWTDGSIWLEARLVCISDGNCQICVGAGAGKPWSVESGKSTLHLHVHETGDIDQSPGMSKSGFGTPMGTTMLQFR</sequence>
<dbReference type="Proteomes" id="UP000193144">
    <property type="component" value="Unassembled WGS sequence"/>
</dbReference>
<dbReference type="EMBL" id="MCFA01000002">
    <property type="protein sequence ID" value="ORY19535.1"/>
    <property type="molecule type" value="Genomic_DNA"/>
</dbReference>
<keyword evidence="2" id="KW-1185">Reference proteome</keyword>
<dbReference type="AlphaFoldDB" id="A0A1Y2ABZ4"/>
<reference evidence="1 2" key="1">
    <citation type="submission" date="2016-07" db="EMBL/GenBank/DDBJ databases">
        <title>Pervasive Adenine N6-methylation of Active Genes in Fungi.</title>
        <authorList>
            <consortium name="DOE Joint Genome Institute"/>
            <person name="Mondo S.J."/>
            <person name="Dannebaum R.O."/>
            <person name="Kuo R.C."/>
            <person name="Labutti K."/>
            <person name="Haridas S."/>
            <person name="Kuo A."/>
            <person name="Salamov A."/>
            <person name="Ahrendt S.R."/>
            <person name="Lipzen A."/>
            <person name="Sullivan W."/>
            <person name="Andreopoulos W.B."/>
            <person name="Clum A."/>
            <person name="Lindquist E."/>
            <person name="Daum C."/>
            <person name="Ramamoorthy G.K."/>
            <person name="Gryganskyi A."/>
            <person name="Culley D."/>
            <person name="Magnuson J.K."/>
            <person name="James T.Y."/>
            <person name="O'Malley M.A."/>
            <person name="Stajich J.E."/>
            <person name="Spatafora J.W."/>
            <person name="Visel A."/>
            <person name="Grigoriev I.V."/>
        </authorList>
    </citation>
    <scope>NUCLEOTIDE SEQUENCE [LARGE SCALE GENOMIC DNA]</scope>
    <source>
        <strain evidence="1 2">CBS 115471</strain>
    </source>
</reference>
<accession>A0A1Y2ABZ4</accession>
<name>A0A1Y2ABZ4_9PLEO</name>
<comment type="caution">
    <text evidence="1">The sequence shown here is derived from an EMBL/GenBank/DDBJ whole genome shotgun (WGS) entry which is preliminary data.</text>
</comment>
<protein>
    <submittedName>
        <fullName evidence="1">Uncharacterized protein</fullName>
    </submittedName>
</protein>
<evidence type="ECO:0000313" key="2">
    <source>
        <dbReference type="Proteomes" id="UP000193144"/>
    </source>
</evidence>
<organism evidence="1 2">
    <name type="scientific">Clohesyomyces aquaticus</name>
    <dbReference type="NCBI Taxonomy" id="1231657"/>
    <lineage>
        <taxon>Eukaryota</taxon>
        <taxon>Fungi</taxon>
        <taxon>Dikarya</taxon>
        <taxon>Ascomycota</taxon>
        <taxon>Pezizomycotina</taxon>
        <taxon>Dothideomycetes</taxon>
        <taxon>Pleosporomycetidae</taxon>
        <taxon>Pleosporales</taxon>
        <taxon>Lindgomycetaceae</taxon>
        <taxon>Clohesyomyces</taxon>
    </lineage>
</organism>
<proteinExistence type="predicted"/>